<reference evidence="2" key="1">
    <citation type="submission" date="2014-11" db="EMBL/GenBank/DDBJ databases">
        <authorList>
            <person name="Otto D Thomas"/>
            <person name="Naeem Raeece"/>
        </authorList>
    </citation>
    <scope>NUCLEOTIDE SEQUENCE</scope>
</reference>
<gene>
    <name evidence="2" type="ORF">Cvel_9057</name>
</gene>
<evidence type="ECO:0000256" key="1">
    <source>
        <dbReference type="SAM" id="MobiDB-lite"/>
    </source>
</evidence>
<sequence>MDQAAAAMLESNEEFRKQFDRNSATFHNGDPTPVGVGGKQLPKGLEGERLDWENLPEAPPAEPEDFGPEVERLMAKRNAVGDFKKAIEAVCKPIDNILKLQAGEQTPTTPALIEKQQKAKLAAVSALEAFLSIFSDDEERKQLIESIAVEAKGEFASREAYGDFLLRMKRHQSAQFNAQKSLLQDIKKAKQEYKAAKAAEQPPEEKN</sequence>
<organism evidence="2">
    <name type="scientific">Chromera velia CCMP2878</name>
    <dbReference type="NCBI Taxonomy" id="1169474"/>
    <lineage>
        <taxon>Eukaryota</taxon>
        <taxon>Sar</taxon>
        <taxon>Alveolata</taxon>
        <taxon>Colpodellida</taxon>
        <taxon>Chromeraceae</taxon>
        <taxon>Chromera</taxon>
    </lineage>
</organism>
<proteinExistence type="predicted"/>
<feature type="region of interest" description="Disordered" evidence="1">
    <location>
        <begin position="20"/>
        <end position="48"/>
    </location>
</feature>
<dbReference type="VEuPathDB" id="CryptoDB:Cvel_9057"/>
<dbReference type="EMBL" id="CDMZ01004161">
    <property type="protein sequence ID" value="CEM48846.1"/>
    <property type="molecule type" value="Genomic_DNA"/>
</dbReference>
<accession>A0A0G4HWG1</accession>
<name>A0A0G4HWG1_9ALVE</name>
<protein>
    <submittedName>
        <fullName evidence="2">Uncharacterized protein</fullName>
    </submittedName>
</protein>
<evidence type="ECO:0000313" key="2">
    <source>
        <dbReference type="EMBL" id="CEM48846.1"/>
    </source>
</evidence>
<dbReference type="AlphaFoldDB" id="A0A0G4HWG1"/>